<dbReference type="InterPro" id="IPR036397">
    <property type="entry name" value="RNaseH_sf"/>
</dbReference>
<keyword evidence="3" id="KW-1185">Reference proteome</keyword>
<dbReference type="Pfam" id="PF13358">
    <property type="entry name" value="DDE_3"/>
    <property type="match status" value="1"/>
</dbReference>
<gene>
    <name evidence="2" type="ORF">LOD99_8074</name>
</gene>
<organism evidence="2 3">
    <name type="scientific">Oopsacas minuta</name>
    <dbReference type="NCBI Taxonomy" id="111878"/>
    <lineage>
        <taxon>Eukaryota</taxon>
        <taxon>Metazoa</taxon>
        <taxon>Porifera</taxon>
        <taxon>Hexactinellida</taxon>
        <taxon>Hexasterophora</taxon>
        <taxon>Lyssacinosida</taxon>
        <taxon>Leucopsacidae</taxon>
        <taxon>Oopsacas</taxon>
    </lineage>
</organism>
<reference evidence="2 3" key="1">
    <citation type="journal article" date="2023" name="BMC Biol.">
        <title>The compact genome of the sponge Oopsacas minuta (Hexactinellida) is lacking key metazoan core genes.</title>
        <authorList>
            <person name="Santini S."/>
            <person name="Schenkelaars Q."/>
            <person name="Jourda C."/>
            <person name="Duchesne M."/>
            <person name="Belahbib H."/>
            <person name="Rocher C."/>
            <person name="Selva M."/>
            <person name="Riesgo A."/>
            <person name="Vervoort M."/>
            <person name="Leys S.P."/>
            <person name="Kodjabachian L."/>
            <person name="Le Bivic A."/>
            <person name="Borchiellini C."/>
            <person name="Claverie J.M."/>
            <person name="Renard E."/>
        </authorList>
    </citation>
    <scope>NUCLEOTIDE SEQUENCE [LARGE SCALE GENOMIC DNA]</scope>
    <source>
        <strain evidence="2">SPO-2</strain>
    </source>
</reference>
<dbReference type="AlphaFoldDB" id="A0AAV7JJL0"/>
<dbReference type="Proteomes" id="UP001165289">
    <property type="component" value="Unassembled WGS sequence"/>
</dbReference>
<name>A0AAV7JJL0_9METZ</name>
<dbReference type="Gene3D" id="3.30.420.10">
    <property type="entry name" value="Ribonuclease H-like superfamily/Ribonuclease H"/>
    <property type="match status" value="1"/>
</dbReference>
<evidence type="ECO:0000313" key="3">
    <source>
        <dbReference type="Proteomes" id="UP001165289"/>
    </source>
</evidence>
<comment type="caution">
    <text evidence="2">The sequence shown here is derived from an EMBL/GenBank/DDBJ whole genome shotgun (WGS) entry which is preliminary data.</text>
</comment>
<accession>A0AAV7JJL0</accession>
<feature type="domain" description="Tc1-like transposase DDE" evidence="1">
    <location>
        <begin position="30"/>
        <end position="171"/>
    </location>
</feature>
<dbReference type="EMBL" id="JAKMXF010000329">
    <property type="protein sequence ID" value="KAI6648594.1"/>
    <property type="molecule type" value="Genomic_DNA"/>
</dbReference>
<evidence type="ECO:0000259" key="1">
    <source>
        <dbReference type="Pfam" id="PF13358"/>
    </source>
</evidence>
<dbReference type="InterPro" id="IPR052709">
    <property type="entry name" value="Transposase-MT_Hybrid"/>
</dbReference>
<proteinExistence type="predicted"/>
<protein>
    <submittedName>
        <fullName evidence="2">Mariner transposase</fullName>
    </submittedName>
</protein>
<dbReference type="PANTHER" id="PTHR46060">
    <property type="entry name" value="MARINER MOS1 TRANSPOSASE-LIKE PROTEIN"/>
    <property type="match status" value="1"/>
</dbReference>
<dbReference type="PANTHER" id="PTHR46060:SF1">
    <property type="entry name" value="MARINER MOS1 TRANSPOSASE-LIKE PROTEIN"/>
    <property type="match status" value="1"/>
</dbReference>
<sequence length="212" mass="24484">MLKKFNNGNSRDVSKIITGDETWIYHYDTETKQQSRQWCEIGEGPPTKVRRTQYTKKQMYAFVNTTGVKTVVPLEPGKTINSTWHSENCLPLVIKAINLQCTGTGLRGTFLHHDNARSHTSKMTRQFIEESGLHILSHPPYSPDLAPCHFWLFPRIQKYLKGRNFSSNSELEGALREVIGDINENEFQEAIQAWFKRMNKCIQAKGCYFKQL</sequence>
<evidence type="ECO:0000313" key="2">
    <source>
        <dbReference type="EMBL" id="KAI6648594.1"/>
    </source>
</evidence>
<dbReference type="GO" id="GO:0003676">
    <property type="term" value="F:nucleic acid binding"/>
    <property type="evidence" value="ECO:0007669"/>
    <property type="project" value="InterPro"/>
</dbReference>
<dbReference type="InterPro" id="IPR038717">
    <property type="entry name" value="Tc1-like_DDE_dom"/>
</dbReference>